<accession>A0A645CKL8</accession>
<sequence length="64" mass="7020">MIINDKILIVVITVLKKALLSLLAVIRDSLGKMTLATDSTKTPTIIVYRLLAYCLAETPAPSYK</sequence>
<comment type="caution">
    <text evidence="2">The sequence shown here is derived from an EMBL/GenBank/DDBJ whole genome shotgun (WGS) entry which is preliminary data.</text>
</comment>
<keyword evidence="1" id="KW-1133">Transmembrane helix</keyword>
<keyword evidence="1" id="KW-0472">Membrane</keyword>
<evidence type="ECO:0000256" key="1">
    <source>
        <dbReference type="SAM" id="Phobius"/>
    </source>
</evidence>
<reference evidence="2" key="1">
    <citation type="submission" date="2019-08" db="EMBL/GenBank/DDBJ databases">
        <authorList>
            <person name="Kucharzyk K."/>
            <person name="Murdoch R.W."/>
            <person name="Higgins S."/>
            <person name="Loffler F."/>
        </authorList>
    </citation>
    <scope>NUCLEOTIDE SEQUENCE</scope>
</reference>
<dbReference type="EMBL" id="VSSQ01027982">
    <property type="protein sequence ID" value="MPM77501.1"/>
    <property type="molecule type" value="Genomic_DNA"/>
</dbReference>
<keyword evidence="1" id="KW-0812">Transmembrane</keyword>
<feature type="transmembrane region" description="Helical" evidence="1">
    <location>
        <begin position="6"/>
        <end position="26"/>
    </location>
</feature>
<gene>
    <name evidence="2" type="ORF">SDC9_124507</name>
</gene>
<name>A0A645CKL8_9ZZZZ</name>
<organism evidence="2">
    <name type="scientific">bioreactor metagenome</name>
    <dbReference type="NCBI Taxonomy" id="1076179"/>
    <lineage>
        <taxon>unclassified sequences</taxon>
        <taxon>metagenomes</taxon>
        <taxon>ecological metagenomes</taxon>
    </lineage>
</organism>
<proteinExistence type="predicted"/>
<dbReference type="AlphaFoldDB" id="A0A645CKL8"/>
<evidence type="ECO:0000313" key="2">
    <source>
        <dbReference type="EMBL" id="MPM77501.1"/>
    </source>
</evidence>
<protein>
    <submittedName>
        <fullName evidence="2">Uncharacterized protein</fullName>
    </submittedName>
</protein>